<dbReference type="RefSeq" id="WP_179238324.1">
    <property type="nucleotide sequence ID" value="NZ_JACBNQ010000011.1"/>
</dbReference>
<dbReference type="Gene3D" id="3.30.2310.20">
    <property type="entry name" value="RelE-like"/>
    <property type="match status" value="1"/>
</dbReference>
<sequence length="81" mass="9479">MNIIYKKSAIKFLKNADRKLAHRIIDGISGLTKEPPEGDIKPMQGRKDELRLRIGKYRIIYKYDKNTLEIIDVDSRGDIYK</sequence>
<evidence type="ECO:0000313" key="2">
    <source>
        <dbReference type="EMBL" id="NYB74622.1"/>
    </source>
</evidence>
<proteinExistence type="predicted"/>
<keyword evidence="1" id="KW-1277">Toxin-antitoxin system</keyword>
<evidence type="ECO:0000313" key="3">
    <source>
        <dbReference type="Proteomes" id="UP000611629"/>
    </source>
</evidence>
<comment type="caution">
    <text evidence="2">The sequence shown here is derived from an EMBL/GenBank/DDBJ whole genome shotgun (WGS) entry which is preliminary data.</text>
</comment>
<dbReference type="InterPro" id="IPR052747">
    <property type="entry name" value="TA_system_RelE_toxin"/>
</dbReference>
<reference evidence="2" key="1">
    <citation type="submission" date="2020-07" db="EMBL/GenBank/DDBJ databases">
        <title>Genomic analysis of a strain of Sedimentibacter Hydroxybenzoicus DSM7310.</title>
        <authorList>
            <person name="Ma S."/>
        </authorList>
    </citation>
    <scope>NUCLEOTIDE SEQUENCE</scope>
    <source>
        <strain evidence="2">DSM 7310</strain>
    </source>
</reference>
<dbReference type="EMBL" id="JACBNQ010000011">
    <property type="protein sequence ID" value="NYB74622.1"/>
    <property type="molecule type" value="Genomic_DNA"/>
</dbReference>
<dbReference type="AlphaFoldDB" id="A0A974BK90"/>
<name>A0A974BK90_SEDHY</name>
<dbReference type="Proteomes" id="UP000611629">
    <property type="component" value="Unassembled WGS sequence"/>
</dbReference>
<gene>
    <name evidence="2" type="ORF">HZF24_10795</name>
</gene>
<dbReference type="PANTHER" id="PTHR38813:SF1">
    <property type="entry name" value="TOXIN RELE1-RELATED"/>
    <property type="match status" value="1"/>
</dbReference>
<evidence type="ECO:0000256" key="1">
    <source>
        <dbReference type="ARBA" id="ARBA00022649"/>
    </source>
</evidence>
<dbReference type="Pfam" id="PF05016">
    <property type="entry name" value="ParE_toxin"/>
    <property type="match status" value="1"/>
</dbReference>
<dbReference type="PANTHER" id="PTHR38813">
    <property type="match status" value="1"/>
</dbReference>
<organism evidence="2 3">
    <name type="scientific">Sedimentibacter hydroxybenzoicus DSM 7310</name>
    <dbReference type="NCBI Taxonomy" id="1123245"/>
    <lineage>
        <taxon>Bacteria</taxon>
        <taxon>Bacillati</taxon>
        <taxon>Bacillota</taxon>
        <taxon>Tissierellia</taxon>
        <taxon>Sedimentibacter</taxon>
    </lineage>
</organism>
<keyword evidence="3" id="KW-1185">Reference proteome</keyword>
<dbReference type="InterPro" id="IPR035093">
    <property type="entry name" value="RelE/ParE_toxin_dom_sf"/>
</dbReference>
<protein>
    <submittedName>
        <fullName evidence="2">Type II toxin-antitoxin system RelE/ParE family toxin</fullName>
    </submittedName>
</protein>
<accession>A0A974BK90</accession>
<dbReference type="SUPFAM" id="SSF143011">
    <property type="entry name" value="RelE-like"/>
    <property type="match status" value="1"/>
</dbReference>
<dbReference type="InterPro" id="IPR007712">
    <property type="entry name" value="RelE/ParE_toxin"/>
</dbReference>